<accession>M0LIG1</accession>
<dbReference type="AlphaFoldDB" id="M0LIG1"/>
<evidence type="ECO:0000313" key="2">
    <source>
        <dbReference type="Proteomes" id="UP000011607"/>
    </source>
</evidence>
<protein>
    <submittedName>
        <fullName evidence="1">Uncharacterized protein</fullName>
    </submittedName>
</protein>
<dbReference type="RefSeq" id="WP_006673661.1">
    <property type="nucleotide sequence ID" value="NZ_AOMA01000142.1"/>
</dbReference>
<dbReference type="eggNOG" id="arCOG09141">
    <property type="taxonomic scope" value="Archaea"/>
</dbReference>
<dbReference type="EMBL" id="AOMA01000142">
    <property type="protein sequence ID" value="EMA33311.1"/>
    <property type="molecule type" value="Genomic_DNA"/>
</dbReference>
<dbReference type="PATRIC" id="fig|1227454.3.peg.2822"/>
<name>M0LIG1_9EURY</name>
<keyword evidence="2" id="KW-1185">Reference proteome</keyword>
<reference evidence="1 2" key="1">
    <citation type="journal article" date="2014" name="PLoS Genet.">
        <title>Phylogenetically driven sequencing of extremely halophilic archaea reveals strategies for static and dynamic osmo-response.</title>
        <authorList>
            <person name="Becker E.A."/>
            <person name="Seitzer P.M."/>
            <person name="Tritt A."/>
            <person name="Larsen D."/>
            <person name="Krusor M."/>
            <person name="Yao A.I."/>
            <person name="Wu D."/>
            <person name="Madern D."/>
            <person name="Eisen J.A."/>
            <person name="Darling A.E."/>
            <person name="Facciotti M.T."/>
        </authorList>
    </citation>
    <scope>NUCLEOTIDE SEQUENCE [LARGE SCALE GENOMIC DNA]</scope>
    <source>
        <strain evidence="1 2">JCM 10879</strain>
    </source>
</reference>
<dbReference type="OrthoDB" id="203851at2157"/>
<comment type="caution">
    <text evidence="1">The sequence shown here is derived from an EMBL/GenBank/DDBJ whole genome shotgun (WGS) entry which is preliminary data.</text>
</comment>
<dbReference type="Proteomes" id="UP000011607">
    <property type="component" value="Unassembled WGS sequence"/>
</dbReference>
<gene>
    <name evidence="1" type="ORF">C446_13804</name>
</gene>
<organism evidence="1 2">
    <name type="scientific">Halobiforma nitratireducens JCM 10879</name>
    <dbReference type="NCBI Taxonomy" id="1227454"/>
    <lineage>
        <taxon>Archaea</taxon>
        <taxon>Methanobacteriati</taxon>
        <taxon>Methanobacteriota</taxon>
        <taxon>Stenosarchaea group</taxon>
        <taxon>Halobacteria</taxon>
        <taxon>Halobacteriales</taxon>
        <taxon>Natrialbaceae</taxon>
        <taxon>Halobiforma</taxon>
    </lineage>
</organism>
<evidence type="ECO:0000313" key="1">
    <source>
        <dbReference type="EMBL" id="EMA33311.1"/>
    </source>
</evidence>
<sequence>MIGPTRTTVLGVAVLVIVLAGTGAALTIASSSGESTEISVTTENVTLSQNGEFYTVSDEMSNVTTVEIVESDGEYTITTEEQASLSSDDRDRAIEIATNNETVHRQLQERNDYDVTVSPVERVRLSINQTDDSESTEFEVVESNDSIVVTRDGSYRTDRAIVEISDTDERTPSCVVRVDLEDESIVSSHNVTAKH</sequence>
<proteinExistence type="predicted"/>